<name>A0A316ANF4_9BACT</name>
<feature type="chain" id="PRO_5016252525" description="Outer membrane protein with beta-barrel domain" evidence="1">
    <location>
        <begin position="19"/>
        <end position="217"/>
    </location>
</feature>
<comment type="caution">
    <text evidence="2">The sequence shown here is derived from an EMBL/GenBank/DDBJ whole genome shotgun (WGS) entry which is preliminary data.</text>
</comment>
<accession>A0A316ANF4</accession>
<organism evidence="2 3">
    <name type="scientific">Dyadobacter jejuensis</name>
    <dbReference type="NCBI Taxonomy" id="1082580"/>
    <lineage>
        <taxon>Bacteria</taxon>
        <taxon>Pseudomonadati</taxon>
        <taxon>Bacteroidota</taxon>
        <taxon>Cytophagia</taxon>
        <taxon>Cytophagales</taxon>
        <taxon>Spirosomataceae</taxon>
        <taxon>Dyadobacter</taxon>
    </lineage>
</organism>
<reference evidence="2 3" key="1">
    <citation type="submission" date="2018-03" db="EMBL/GenBank/DDBJ databases">
        <title>Genomic Encyclopedia of Archaeal and Bacterial Type Strains, Phase II (KMG-II): from individual species to whole genera.</title>
        <authorList>
            <person name="Goeker M."/>
        </authorList>
    </citation>
    <scope>NUCLEOTIDE SEQUENCE [LARGE SCALE GENOMIC DNA]</scope>
    <source>
        <strain evidence="2 3">DSM 100346</strain>
    </source>
</reference>
<sequence length="217" mass="24525">MKNIILMAFLCIATASLAQDKPKLYTLPSPFERYNYSLATIRFGAAVPIGQLSDQYIDKATFKNFSASLEWVLPNRLSIGGEIGSSNLQKRIPRAVYEFEDQTISAVQTRTLVLQPFQAFVNYHFANKNDRIQPYIQLSGGGSRVDYSLYYGNLVDQYQKIRPTYGVGVGSKFLFKPDGSVGADLRAKYTNTPFKYDYIDGNASTLNVSVGIFYRWW</sequence>
<dbReference type="AlphaFoldDB" id="A0A316ANF4"/>
<evidence type="ECO:0008006" key="4">
    <source>
        <dbReference type="Google" id="ProtNLM"/>
    </source>
</evidence>
<dbReference type="InterPro" id="IPR011250">
    <property type="entry name" value="OMP/PagP_B-barrel"/>
</dbReference>
<evidence type="ECO:0000313" key="2">
    <source>
        <dbReference type="EMBL" id="PWJ59285.1"/>
    </source>
</evidence>
<evidence type="ECO:0000313" key="3">
    <source>
        <dbReference type="Proteomes" id="UP000245880"/>
    </source>
</evidence>
<feature type="signal peptide" evidence="1">
    <location>
        <begin position="1"/>
        <end position="18"/>
    </location>
</feature>
<dbReference type="EMBL" id="QGDT01000002">
    <property type="protein sequence ID" value="PWJ59285.1"/>
    <property type="molecule type" value="Genomic_DNA"/>
</dbReference>
<gene>
    <name evidence="2" type="ORF">CLV98_102117</name>
</gene>
<protein>
    <recommendedName>
        <fullName evidence="4">Outer membrane protein with beta-barrel domain</fullName>
    </recommendedName>
</protein>
<evidence type="ECO:0000256" key="1">
    <source>
        <dbReference type="SAM" id="SignalP"/>
    </source>
</evidence>
<dbReference type="Proteomes" id="UP000245880">
    <property type="component" value="Unassembled WGS sequence"/>
</dbReference>
<keyword evidence="3" id="KW-1185">Reference proteome</keyword>
<dbReference type="OrthoDB" id="1094316at2"/>
<dbReference type="SUPFAM" id="SSF56925">
    <property type="entry name" value="OMPA-like"/>
    <property type="match status" value="1"/>
</dbReference>
<proteinExistence type="predicted"/>
<dbReference type="Gene3D" id="2.40.160.20">
    <property type="match status" value="1"/>
</dbReference>
<keyword evidence="1" id="KW-0732">Signal</keyword>
<dbReference type="RefSeq" id="WP_109673547.1">
    <property type="nucleotide sequence ID" value="NZ_QGDT01000002.1"/>
</dbReference>